<feature type="signal peptide" evidence="2">
    <location>
        <begin position="1"/>
        <end position="20"/>
    </location>
</feature>
<dbReference type="AlphaFoldDB" id="A0A8K0NX86"/>
<proteinExistence type="predicted"/>
<dbReference type="EMBL" id="KZ308153">
    <property type="protein sequence ID" value="KAG8223129.1"/>
    <property type="molecule type" value="Genomic_DNA"/>
</dbReference>
<evidence type="ECO:0000256" key="1">
    <source>
        <dbReference type="SAM" id="MobiDB-lite"/>
    </source>
</evidence>
<feature type="compositionally biased region" description="Polar residues" evidence="1">
    <location>
        <begin position="121"/>
        <end position="133"/>
    </location>
</feature>
<sequence length="206" mass="21442">MPEAAGLALAVADLMLAVSGSKLLVGDSKFVVEIHFEPEQAVVAGVKARRKQFSSADGAMNQNWVATSSASSVRMSNSNWMASFSLCLFDLFFGSRTRKRNSTFSEPDAIAASLDTISSFKPTSSAKNSNLPSGDTPIAFSSSSSSSSPTITPPPPPFGPPPPPPPPPAPTPPPPPPTPTTPPTPPPPPRLAKYCEQGIEILLCGS</sequence>
<feature type="compositionally biased region" description="Low complexity" evidence="1">
    <location>
        <begin position="136"/>
        <end position="150"/>
    </location>
</feature>
<reference evidence="3" key="2">
    <citation type="submission" date="2017-10" db="EMBL/GenBank/DDBJ databases">
        <title>Ladona fulva Genome sequencing and assembly.</title>
        <authorList>
            <person name="Murali S."/>
            <person name="Richards S."/>
            <person name="Bandaranaike D."/>
            <person name="Bellair M."/>
            <person name="Blankenburg K."/>
            <person name="Chao H."/>
            <person name="Dinh H."/>
            <person name="Doddapaneni H."/>
            <person name="Dugan-Rocha S."/>
            <person name="Elkadiri S."/>
            <person name="Gnanaolivu R."/>
            <person name="Hernandez B."/>
            <person name="Skinner E."/>
            <person name="Javaid M."/>
            <person name="Lee S."/>
            <person name="Li M."/>
            <person name="Ming W."/>
            <person name="Munidasa M."/>
            <person name="Muniz J."/>
            <person name="Nguyen L."/>
            <person name="Hughes D."/>
            <person name="Osuji N."/>
            <person name="Pu L.-L."/>
            <person name="Puazo M."/>
            <person name="Qu C."/>
            <person name="Quiroz J."/>
            <person name="Raj R."/>
            <person name="Weissenberger G."/>
            <person name="Xin Y."/>
            <person name="Zou X."/>
            <person name="Han Y."/>
            <person name="Worley K."/>
            <person name="Muzny D."/>
            <person name="Gibbs R."/>
        </authorList>
    </citation>
    <scope>NUCLEOTIDE SEQUENCE</scope>
    <source>
        <strain evidence="3">Sampled in the wild</strain>
    </source>
</reference>
<reference evidence="3" key="1">
    <citation type="submission" date="2013-04" db="EMBL/GenBank/DDBJ databases">
        <authorList>
            <person name="Qu J."/>
            <person name="Murali S.C."/>
            <person name="Bandaranaike D."/>
            <person name="Bellair M."/>
            <person name="Blankenburg K."/>
            <person name="Chao H."/>
            <person name="Dinh H."/>
            <person name="Doddapaneni H."/>
            <person name="Downs B."/>
            <person name="Dugan-Rocha S."/>
            <person name="Elkadiri S."/>
            <person name="Gnanaolivu R.D."/>
            <person name="Hernandez B."/>
            <person name="Javaid M."/>
            <person name="Jayaseelan J.C."/>
            <person name="Lee S."/>
            <person name="Li M."/>
            <person name="Ming W."/>
            <person name="Munidasa M."/>
            <person name="Muniz J."/>
            <person name="Nguyen L."/>
            <person name="Ongeri F."/>
            <person name="Osuji N."/>
            <person name="Pu L.-L."/>
            <person name="Puazo M."/>
            <person name="Qu C."/>
            <person name="Quiroz J."/>
            <person name="Raj R."/>
            <person name="Weissenberger G."/>
            <person name="Xin Y."/>
            <person name="Zou X."/>
            <person name="Han Y."/>
            <person name="Richards S."/>
            <person name="Worley K."/>
            <person name="Muzny D."/>
            <person name="Gibbs R."/>
        </authorList>
    </citation>
    <scope>NUCLEOTIDE SEQUENCE</scope>
    <source>
        <strain evidence="3">Sampled in the wild</strain>
    </source>
</reference>
<name>A0A8K0NX86_LADFU</name>
<organism evidence="3 4">
    <name type="scientific">Ladona fulva</name>
    <name type="common">Scarce chaser dragonfly</name>
    <name type="synonym">Libellula fulva</name>
    <dbReference type="NCBI Taxonomy" id="123851"/>
    <lineage>
        <taxon>Eukaryota</taxon>
        <taxon>Metazoa</taxon>
        <taxon>Ecdysozoa</taxon>
        <taxon>Arthropoda</taxon>
        <taxon>Hexapoda</taxon>
        <taxon>Insecta</taxon>
        <taxon>Pterygota</taxon>
        <taxon>Palaeoptera</taxon>
        <taxon>Odonata</taxon>
        <taxon>Epiprocta</taxon>
        <taxon>Anisoptera</taxon>
        <taxon>Libelluloidea</taxon>
        <taxon>Libellulidae</taxon>
        <taxon>Ladona</taxon>
    </lineage>
</organism>
<evidence type="ECO:0000313" key="4">
    <source>
        <dbReference type="Proteomes" id="UP000792457"/>
    </source>
</evidence>
<accession>A0A8K0NX86</accession>
<feature type="compositionally biased region" description="Pro residues" evidence="1">
    <location>
        <begin position="151"/>
        <end position="190"/>
    </location>
</feature>
<keyword evidence="4" id="KW-1185">Reference proteome</keyword>
<protein>
    <submittedName>
        <fullName evidence="3">Uncharacterized protein</fullName>
    </submittedName>
</protein>
<gene>
    <name evidence="3" type="ORF">J437_LFUL000551</name>
</gene>
<evidence type="ECO:0000313" key="3">
    <source>
        <dbReference type="EMBL" id="KAG8223129.1"/>
    </source>
</evidence>
<comment type="caution">
    <text evidence="3">The sequence shown here is derived from an EMBL/GenBank/DDBJ whole genome shotgun (WGS) entry which is preliminary data.</text>
</comment>
<dbReference type="Proteomes" id="UP000792457">
    <property type="component" value="Unassembled WGS sequence"/>
</dbReference>
<keyword evidence="2" id="KW-0732">Signal</keyword>
<feature type="chain" id="PRO_5035445637" evidence="2">
    <location>
        <begin position="21"/>
        <end position="206"/>
    </location>
</feature>
<feature type="region of interest" description="Disordered" evidence="1">
    <location>
        <begin position="121"/>
        <end position="192"/>
    </location>
</feature>
<evidence type="ECO:0000256" key="2">
    <source>
        <dbReference type="SAM" id="SignalP"/>
    </source>
</evidence>